<proteinExistence type="predicted"/>
<comment type="caution">
    <text evidence="2">The sequence shown here is derived from an EMBL/GenBank/DDBJ whole genome shotgun (WGS) entry which is preliminary data.</text>
</comment>
<reference evidence="2" key="1">
    <citation type="journal article" date="2012" name="J. Microbiol. Biotechnol.">
        <title>Ramlibacter ginsenosidimutans sp. nov., with ginsenoside-converting activity.</title>
        <authorList>
            <person name="Wang L."/>
            <person name="An D.S."/>
            <person name="Kim S.G."/>
            <person name="Jin F.X."/>
            <person name="Kim S.C."/>
            <person name="Lee S.T."/>
            <person name="Im W.T."/>
        </authorList>
    </citation>
    <scope>NUCLEOTIDE SEQUENCE</scope>
    <source>
        <strain evidence="2">KACC 17527</strain>
    </source>
</reference>
<evidence type="ECO:0000256" key="1">
    <source>
        <dbReference type="SAM" id="SignalP"/>
    </source>
</evidence>
<keyword evidence="3" id="KW-1185">Reference proteome</keyword>
<sequence>MSRIVLTRLAAIVALAVMLPSAWAAVSRDEAATLAQHIVPGRVLAVERGVHVDNSVVWRVRVLSATGELRVLVIDAETGRSR</sequence>
<dbReference type="EMBL" id="JAEPWM010000001">
    <property type="protein sequence ID" value="MBK6004736.1"/>
    <property type="molecule type" value="Genomic_DNA"/>
</dbReference>
<keyword evidence="1" id="KW-0732">Signal</keyword>
<dbReference type="AlphaFoldDB" id="A0A934TNS6"/>
<feature type="chain" id="PRO_5038094456" evidence="1">
    <location>
        <begin position="25"/>
        <end position="82"/>
    </location>
</feature>
<name>A0A934TNS6_9BURK</name>
<feature type="signal peptide" evidence="1">
    <location>
        <begin position="1"/>
        <end position="24"/>
    </location>
</feature>
<accession>A0A934TNS6</accession>
<reference evidence="2" key="2">
    <citation type="submission" date="2021-01" db="EMBL/GenBank/DDBJ databases">
        <authorList>
            <person name="Kang M."/>
        </authorList>
    </citation>
    <scope>NUCLEOTIDE SEQUENCE</scope>
    <source>
        <strain evidence="2">KACC 17527</strain>
    </source>
</reference>
<organism evidence="2 3">
    <name type="scientific">Ramlibacter ginsenosidimutans</name>
    <dbReference type="NCBI Taxonomy" id="502333"/>
    <lineage>
        <taxon>Bacteria</taxon>
        <taxon>Pseudomonadati</taxon>
        <taxon>Pseudomonadota</taxon>
        <taxon>Betaproteobacteria</taxon>
        <taxon>Burkholderiales</taxon>
        <taxon>Comamonadaceae</taxon>
        <taxon>Ramlibacter</taxon>
    </lineage>
</organism>
<dbReference type="Proteomes" id="UP000630528">
    <property type="component" value="Unassembled WGS sequence"/>
</dbReference>
<evidence type="ECO:0000313" key="2">
    <source>
        <dbReference type="EMBL" id="MBK6004736.1"/>
    </source>
</evidence>
<gene>
    <name evidence="2" type="ORF">JJB11_01420</name>
</gene>
<dbReference type="RefSeq" id="WP_201166119.1">
    <property type="nucleotide sequence ID" value="NZ_JAEPWM010000001.1"/>
</dbReference>
<evidence type="ECO:0000313" key="3">
    <source>
        <dbReference type="Proteomes" id="UP000630528"/>
    </source>
</evidence>
<protein>
    <submittedName>
        <fullName evidence="2">PepSY domain-containing protein</fullName>
    </submittedName>
</protein>